<dbReference type="Proteomes" id="UP000030762">
    <property type="component" value="Unassembled WGS sequence"/>
</dbReference>
<evidence type="ECO:0000256" key="1">
    <source>
        <dbReference type="SAM" id="MobiDB-lite"/>
    </source>
</evidence>
<feature type="compositionally biased region" description="Low complexity" evidence="1">
    <location>
        <begin position="457"/>
        <end position="474"/>
    </location>
</feature>
<sequence>METEVENVRVLARGRLEVFPRNGAKDVLMQNGPRCLCHSSRYGLTFLATPAGLGVTAFPTLEQATLASVERAENNVDPLVPLPVTSDARLEEEVPTEVIDVSSKTQDSSEKAPLSTRPRSNSTMDKASFTPDISQALARMATAPGFGSARKAPVKSADPPKEAKQSSSTHPSAPPSVAPPAPSHAAEDALWKLIREFDRTLQQLRATPRLDLAAHETLFCDVRRKGRAMSDGVQELDERFHVTEADVARVVTQSKTVRDEIDEANRLQVFADPATDPLDARSLATYDELQQKFCGVNETCVSLSARLAHLGSSRPSDVLHALKQSYDRSKEQYNHALDLAGHMDKLTAVASPAVAPSMLLALRQEDASVSDLDKVFGTLRVCAPRLVSTSLLPPASTKPAAKPLRVRSSLLSTATLTVPAPPKTPRGHLSFQAPAPMPTIQTRREDPLSETCPDDASSPPGGNSPTSSIPSTPTRNKSSKPIKVATLPFSLSPKAKAPSPLQRPTPIAIPPRVSEPESDESPRARKMSLGARTPPPSVLGRPPTPKLAARKTAYATDVKSRPIMSPLSLDPPNYLGRLESFCAMYAPGHVIAQSAMERLLRDHAGRENELFLHLLRQFVRRDATESDGHAYVTRGALPPPPTVNYKALLTAFYAKHNPAKLPEVDELLAKYQGNEARLFKSLQLKYSTANAASRPTYVPA</sequence>
<evidence type="ECO:0000313" key="3">
    <source>
        <dbReference type="Proteomes" id="UP000030762"/>
    </source>
</evidence>
<feature type="region of interest" description="Disordered" evidence="1">
    <location>
        <begin position="87"/>
        <end position="127"/>
    </location>
</feature>
<dbReference type="InParanoid" id="T0RTJ5"/>
<dbReference type="RefSeq" id="XP_008610585.1">
    <property type="nucleotide sequence ID" value="XM_008612363.1"/>
</dbReference>
<dbReference type="GeneID" id="19947304"/>
<proteinExistence type="predicted"/>
<organism evidence="2 3">
    <name type="scientific">Saprolegnia diclina (strain VS20)</name>
    <dbReference type="NCBI Taxonomy" id="1156394"/>
    <lineage>
        <taxon>Eukaryota</taxon>
        <taxon>Sar</taxon>
        <taxon>Stramenopiles</taxon>
        <taxon>Oomycota</taxon>
        <taxon>Saprolegniomycetes</taxon>
        <taxon>Saprolegniales</taxon>
        <taxon>Saprolegniaceae</taxon>
        <taxon>Saprolegnia</taxon>
    </lineage>
</organism>
<feature type="compositionally biased region" description="Pro residues" evidence="1">
    <location>
        <begin position="172"/>
        <end position="182"/>
    </location>
</feature>
<accession>T0RTJ5</accession>
<dbReference type="AlphaFoldDB" id="T0RTJ5"/>
<dbReference type="OMA" id="HAGRENE"/>
<feature type="region of interest" description="Disordered" evidence="1">
    <location>
        <begin position="146"/>
        <end position="184"/>
    </location>
</feature>
<name>T0RTJ5_SAPDV</name>
<feature type="compositionally biased region" description="Pro residues" evidence="1">
    <location>
        <begin position="533"/>
        <end position="545"/>
    </location>
</feature>
<dbReference type="eggNOG" id="ENOG502S5GD">
    <property type="taxonomic scope" value="Eukaryota"/>
</dbReference>
<feature type="region of interest" description="Disordered" evidence="1">
    <location>
        <begin position="415"/>
        <end position="548"/>
    </location>
</feature>
<keyword evidence="3" id="KW-1185">Reference proteome</keyword>
<gene>
    <name evidence="2" type="ORF">SDRG_06577</name>
</gene>
<dbReference type="EMBL" id="JH767149">
    <property type="protein sequence ID" value="EQC35823.1"/>
    <property type="molecule type" value="Genomic_DNA"/>
</dbReference>
<reference evidence="2 3" key="1">
    <citation type="submission" date="2012-04" db="EMBL/GenBank/DDBJ databases">
        <title>The Genome Sequence of Saprolegnia declina VS20.</title>
        <authorList>
            <consortium name="The Broad Institute Genome Sequencing Platform"/>
            <person name="Russ C."/>
            <person name="Nusbaum C."/>
            <person name="Tyler B."/>
            <person name="van West P."/>
            <person name="Dieguez-Uribeondo J."/>
            <person name="de Bruijn I."/>
            <person name="Tripathy S."/>
            <person name="Jiang R."/>
            <person name="Young S.K."/>
            <person name="Zeng Q."/>
            <person name="Gargeya S."/>
            <person name="Fitzgerald M."/>
            <person name="Haas B."/>
            <person name="Abouelleil A."/>
            <person name="Alvarado L."/>
            <person name="Arachchi H.M."/>
            <person name="Berlin A."/>
            <person name="Chapman S.B."/>
            <person name="Goldberg J."/>
            <person name="Griggs A."/>
            <person name="Gujja S."/>
            <person name="Hansen M."/>
            <person name="Howarth C."/>
            <person name="Imamovic A."/>
            <person name="Larimer J."/>
            <person name="McCowen C."/>
            <person name="Montmayeur A."/>
            <person name="Murphy C."/>
            <person name="Neiman D."/>
            <person name="Pearson M."/>
            <person name="Priest M."/>
            <person name="Roberts A."/>
            <person name="Saif S."/>
            <person name="Shea T."/>
            <person name="Sisk P."/>
            <person name="Sykes S."/>
            <person name="Wortman J."/>
            <person name="Nusbaum C."/>
            <person name="Birren B."/>
        </authorList>
    </citation>
    <scope>NUCLEOTIDE SEQUENCE [LARGE SCALE GENOMIC DNA]</scope>
    <source>
        <strain evidence="2 3">VS20</strain>
    </source>
</reference>
<dbReference type="VEuPathDB" id="FungiDB:SDRG_06577"/>
<protein>
    <submittedName>
        <fullName evidence="2">Uncharacterized protein</fullName>
    </submittedName>
</protein>
<evidence type="ECO:0000313" key="2">
    <source>
        <dbReference type="EMBL" id="EQC35823.1"/>
    </source>
</evidence>
<dbReference type="OrthoDB" id="248320at2759"/>